<evidence type="ECO:0000313" key="6">
    <source>
        <dbReference type="Proteomes" id="UP000183071"/>
    </source>
</evidence>
<dbReference type="InterPro" id="IPR013766">
    <property type="entry name" value="Thioredoxin_domain"/>
</dbReference>
<evidence type="ECO:0000256" key="1">
    <source>
        <dbReference type="ARBA" id="ARBA00022729"/>
    </source>
</evidence>
<evidence type="ECO:0000259" key="2">
    <source>
        <dbReference type="PROSITE" id="PS51352"/>
    </source>
</evidence>
<keyword evidence="6" id="KW-1185">Reference proteome</keyword>
<evidence type="ECO:0000313" key="4">
    <source>
        <dbReference type="EMBL" id="SEE58822.1"/>
    </source>
</evidence>
<dbReference type="PATRIC" id="fig|1300348.6.peg.8"/>
<dbReference type="AlphaFoldDB" id="A0A0N0UN27"/>
<dbReference type="Proteomes" id="UP000037716">
    <property type="component" value="Unassembled WGS sequence"/>
</dbReference>
<dbReference type="Proteomes" id="UP000183071">
    <property type="component" value="Unassembled WGS sequence"/>
</dbReference>
<feature type="domain" description="Thioredoxin" evidence="2">
    <location>
        <begin position="19"/>
        <end position="159"/>
    </location>
</feature>
<dbReference type="PANTHER" id="PTHR15337:SF11">
    <property type="entry name" value="THIOREDOXIN DOMAIN-CONTAINING PROTEIN"/>
    <property type="match status" value="1"/>
</dbReference>
<gene>
    <name evidence="3" type="ORF">I602_8</name>
    <name evidence="4" type="ORF">SAMN05444353_2563</name>
</gene>
<keyword evidence="3" id="KW-0413">Isomerase</keyword>
<dbReference type="OrthoDB" id="981626at2"/>
<dbReference type="RefSeq" id="WP_082329751.1">
    <property type="nucleotide sequence ID" value="NZ_FNUE01000002.1"/>
</dbReference>
<accession>A0A0N0UN27</accession>
<evidence type="ECO:0000313" key="3">
    <source>
        <dbReference type="EMBL" id="KOY50448.1"/>
    </source>
</evidence>
<dbReference type="PANTHER" id="PTHR15337">
    <property type="entry name" value="ANTERIOR GRADIENT PROTEIN-RELATED"/>
    <property type="match status" value="1"/>
</dbReference>
<dbReference type="SUPFAM" id="SSF52833">
    <property type="entry name" value="Thioredoxin-like"/>
    <property type="match status" value="1"/>
</dbReference>
<dbReference type="Pfam" id="PF13899">
    <property type="entry name" value="Thioredoxin_7"/>
    <property type="match status" value="1"/>
</dbReference>
<dbReference type="Gene3D" id="3.40.30.10">
    <property type="entry name" value="Glutaredoxin"/>
    <property type="match status" value="1"/>
</dbReference>
<dbReference type="EMBL" id="FNUE01000002">
    <property type="protein sequence ID" value="SEE58822.1"/>
    <property type="molecule type" value="Genomic_DNA"/>
</dbReference>
<dbReference type="InterPro" id="IPR051099">
    <property type="entry name" value="AGR/TXD"/>
</dbReference>
<dbReference type="InterPro" id="IPR036249">
    <property type="entry name" value="Thioredoxin-like_sf"/>
</dbReference>
<evidence type="ECO:0000313" key="5">
    <source>
        <dbReference type="Proteomes" id="UP000037716"/>
    </source>
</evidence>
<reference evidence="4 6" key="2">
    <citation type="submission" date="2016-10" db="EMBL/GenBank/DDBJ databases">
        <authorList>
            <person name="Varghese N."/>
            <person name="Submissions S."/>
        </authorList>
    </citation>
    <scope>NUCLEOTIDE SEQUENCE [LARGE SCALE GENOMIC DNA]</scope>
    <source>
        <strain evidence="4 6">DSW-5</strain>
    </source>
</reference>
<dbReference type="GO" id="GO:0016853">
    <property type="term" value="F:isomerase activity"/>
    <property type="evidence" value="ECO:0007669"/>
    <property type="project" value="UniProtKB-KW"/>
</dbReference>
<reference evidence="3 5" key="1">
    <citation type="submission" date="2015-07" db="EMBL/GenBank/DDBJ databases">
        <title>Genome of Polaribacter dokdonenesis DSW-5, isolated from seawater off Dokdo in Korea.</title>
        <authorList>
            <person name="Yoon K."/>
            <person name="Song J.Y."/>
            <person name="Kim J.F."/>
        </authorList>
    </citation>
    <scope>NUCLEOTIDE SEQUENCE [LARGE SCALE GENOMIC DNA]</scope>
    <source>
        <strain evidence="3 5">DSW-5</strain>
    </source>
</reference>
<organism evidence="3 5">
    <name type="scientific">Polaribacter dokdonensis DSW-5</name>
    <dbReference type="NCBI Taxonomy" id="1300348"/>
    <lineage>
        <taxon>Bacteria</taxon>
        <taxon>Pseudomonadati</taxon>
        <taxon>Bacteroidota</taxon>
        <taxon>Flavobacteriia</taxon>
        <taxon>Flavobacteriales</taxon>
        <taxon>Flavobacteriaceae</taxon>
    </lineage>
</organism>
<sequence>MMKKVMFPLLCIFAILLTYPQETKTEKLAINDISDRLNWVLTYKEALKRSKTENKPVLIYFTGSDWCGPCIRLDKELFHTEKFKEFSDKELILLEVDIPRQQDLLTQDKLSENLYLKKKFKVNSFPTLIFVNHRGRKIAEKSGYIMTEYYYPFIQSVIQKF</sequence>
<keyword evidence="1" id="KW-0732">Signal</keyword>
<proteinExistence type="predicted"/>
<name>A0A0N0UN27_9FLAO</name>
<dbReference type="EMBL" id="LGBR01000001">
    <property type="protein sequence ID" value="KOY50448.1"/>
    <property type="molecule type" value="Genomic_DNA"/>
</dbReference>
<comment type="caution">
    <text evidence="3">The sequence shown here is derived from an EMBL/GenBank/DDBJ whole genome shotgun (WGS) entry which is preliminary data.</text>
</comment>
<protein>
    <submittedName>
        <fullName evidence="3">Protein disulfide isomerase</fullName>
    </submittedName>
    <submittedName>
        <fullName evidence="4">Thioredoxin-like</fullName>
    </submittedName>
</protein>
<dbReference type="PROSITE" id="PS51352">
    <property type="entry name" value="THIOREDOXIN_2"/>
    <property type="match status" value="1"/>
</dbReference>